<dbReference type="AlphaFoldDB" id="A0A7S4E3X8"/>
<organism evidence="1">
    <name type="scientific">Pelagomonas calceolata</name>
    <dbReference type="NCBI Taxonomy" id="35677"/>
    <lineage>
        <taxon>Eukaryota</taxon>
        <taxon>Sar</taxon>
        <taxon>Stramenopiles</taxon>
        <taxon>Ochrophyta</taxon>
        <taxon>Pelagophyceae</taxon>
        <taxon>Pelagomonadales</taxon>
        <taxon>Pelagomonadaceae</taxon>
        <taxon>Pelagomonas</taxon>
    </lineage>
</organism>
<dbReference type="OrthoDB" id="10612642at2759"/>
<evidence type="ECO:0000313" key="3">
    <source>
        <dbReference type="Proteomes" id="UP000789595"/>
    </source>
</evidence>
<name>A0A7S4E3X8_9STRA</name>
<keyword evidence="3" id="KW-1185">Reference proteome</keyword>
<reference evidence="2" key="2">
    <citation type="submission" date="2021-11" db="EMBL/GenBank/DDBJ databases">
        <authorList>
            <consortium name="Genoscope - CEA"/>
            <person name="William W."/>
        </authorList>
    </citation>
    <scope>NUCLEOTIDE SEQUENCE</scope>
</reference>
<dbReference type="EMBL" id="HBIW01004184">
    <property type="protein sequence ID" value="CAE0687983.1"/>
    <property type="molecule type" value="Transcribed_RNA"/>
</dbReference>
<gene>
    <name evidence="1" type="ORF">PCAL00307_LOCUS3417</name>
    <name evidence="2" type="ORF">PECAL_1P29340</name>
</gene>
<dbReference type="Proteomes" id="UP000789595">
    <property type="component" value="Unassembled WGS sequence"/>
</dbReference>
<protein>
    <submittedName>
        <fullName evidence="1">Uncharacterized protein</fullName>
    </submittedName>
</protein>
<proteinExistence type="predicted"/>
<dbReference type="EMBL" id="CAKKNE010000001">
    <property type="protein sequence ID" value="CAH0366440.1"/>
    <property type="molecule type" value="Genomic_DNA"/>
</dbReference>
<accession>A0A7S4E3X8</accession>
<reference evidence="1" key="1">
    <citation type="submission" date="2021-01" db="EMBL/GenBank/DDBJ databases">
        <authorList>
            <person name="Corre E."/>
            <person name="Pelletier E."/>
            <person name="Niang G."/>
            <person name="Scheremetjew M."/>
            <person name="Finn R."/>
            <person name="Kale V."/>
            <person name="Holt S."/>
            <person name="Cochrane G."/>
            <person name="Meng A."/>
            <person name="Brown T."/>
            <person name="Cohen L."/>
        </authorList>
    </citation>
    <scope>NUCLEOTIDE SEQUENCE</scope>
    <source>
        <strain evidence="1">CCMP1756</strain>
    </source>
</reference>
<sequence length="404" mass="44921">MQAVLLLAAAAHATKSTWQHTNAFDRDLHDPKTRALLERRDRRDRNRDFVEAVALVHTLRSRTRYFTLLEVDGDVWLTARGGNRADSCKSAPCDQLLWRNGSHDRLITSLNPHRFVSRDGVAHNLAVAVDDDQLVAAGGLYRSRDPSLYRNVQPLHGSDRYEGVEVFDITRDLTWTRTAVIDGRHPGCVERRDGFGGLCEFDGRLSLAPLGNELLLYARANTREAGGGRGVQVSRRGANGWSPFEQVSFEGLHEDDQVYFAAINRHPAFVLRHRGHQYAADALVALAPVSRADGSAYVGLAVSCDGVHFSNLEPLLNCTGGASLGRAPDHPVDGLLRRGPSTHIYVHRDVPGIALHKAGRQPRPRIVRLDVPSWKLSDLAREKFRTLEGCDRVCRDARGRPEYC</sequence>
<evidence type="ECO:0000313" key="2">
    <source>
        <dbReference type="EMBL" id="CAH0366440.1"/>
    </source>
</evidence>
<evidence type="ECO:0000313" key="1">
    <source>
        <dbReference type="EMBL" id="CAE0687983.1"/>
    </source>
</evidence>